<protein>
    <submittedName>
        <fullName evidence="2">Uncharacterized protein</fullName>
    </submittedName>
</protein>
<dbReference type="Proteomes" id="UP001150238">
    <property type="component" value="Unassembled WGS sequence"/>
</dbReference>
<proteinExistence type="predicted"/>
<name>A0A9W9E1I5_9AGAR</name>
<organism evidence="2 3">
    <name type="scientific">Lentinula lateritia</name>
    <dbReference type="NCBI Taxonomy" id="40482"/>
    <lineage>
        <taxon>Eukaryota</taxon>
        <taxon>Fungi</taxon>
        <taxon>Dikarya</taxon>
        <taxon>Basidiomycota</taxon>
        <taxon>Agaricomycotina</taxon>
        <taxon>Agaricomycetes</taxon>
        <taxon>Agaricomycetidae</taxon>
        <taxon>Agaricales</taxon>
        <taxon>Marasmiineae</taxon>
        <taxon>Omphalotaceae</taxon>
        <taxon>Lentinula</taxon>
    </lineage>
</organism>
<sequence>MIARVAALRSTATSEPGSSPESRLILLSVVLLILHRGWSTRHCNKTTQHLGAKLHRVKECLEPCLPRPDKVFLRAESHDRCDRYCKI</sequence>
<accession>A0A9W9E1I5</accession>
<feature type="region of interest" description="Disordered" evidence="1">
    <location>
        <begin position="1"/>
        <end position="21"/>
    </location>
</feature>
<evidence type="ECO:0000256" key="1">
    <source>
        <dbReference type="SAM" id="MobiDB-lite"/>
    </source>
</evidence>
<reference evidence="2" key="2">
    <citation type="journal article" date="2023" name="Proc. Natl. Acad. Sci. U.S.A.">
        <title>A global phylogenomic analysis of the shiitake genus Lentinula.</title>
        <authorList>
            <person name="Sierra-Patev S."/>
            <person name="Min B."/>
            <person name="Naranjo-Ortiz M."/>
            <person name="Looney B."/>
            <person name="Konkel Z."/>
            <person name="Slot J.C."/>
            <person name="Sakamoto Y."/>
            <person name="Steenwyk J.L."/>
            <person name="Rokas A."/>
            <person name="Carro J."/>
            <person name="Camarero S."/>
            <person name="Ferreira P."/>
            <person name="Molpeceres G."/>
            <person name="Ruiz-Duenas F.J."/>
            <person name="Serrano A."/>
            <person name="Henrissat B."/>
            <person name="Drula E."/>
            <person name="Hughes K.W."/>
            <person name="Mata J.L."/>
            <person name="Ishikawa N.K."/>
            <person name="Vargas-Isla R."/>
            <person name="Ushijima S."/>
            <person name="Smith C.A."/>
            <person name="Donoghue J."/>
            <person name="Ahrendt S."/>
            <person name="Andreopoulos W."/>
            <person name="He G."/>
            <person name="LaButti K."/>
            <person name="Lipzen A."/>
            <person name="Ng V."/>
            <person name="Riley R."/>
            <person name="Sandor L."/>
            <person name="Barry K."/>
            <person name="Martinez A.T."/>
            <person name="Xiao Y."/>
            <person name="Gibbons J.G."/>
            <person name="Terashima K."/>
            <person name="Grigoriev I.V."/>
            <person name="Hibbett D."/>
        </authorList>
    </citation>
    <scope>NUCLEOTIDE SEQUENCE</scope>
    <source>
        <strain evidence="2">Sp2 HRB7682 ss15</strain>
    </source>
</reference>
<feature type="compositionally biased region" description="Polar residues" evidence="1">
    <location>
        <begin position="10"/>
        <end position="21"/>
    </location>
</feature>
<reference evidence="2" key="1">
    <citation type="submission" date="2022-08" db="EMBL/GenBank/DDBJ databases">
        <authorList>
            <consortium name="DOE Joint Genome Institute"/>
            <person name="Min B."/>
            <person name="Riley R."/>
            <person name="Sierra-Patev S."/>
            <person name="Naranjo-Ortiz M."/>
            <person name="Looney B."/>
            <person name="Konkel Z."/>
            <person name="Slot J.C."/>
            <person name="Sakamoto Y."/>
            <person name="Steenwyk J.L."/>
            <person name="Rokas A."/>
            <person name="Carro J."/>
            <person name="Camarero S."/>
            <person name="Ferreira P."/>
            <person name="Molpeceres G."/>
            <person name="Ruiz-Duenas F.J."/>
            <person name="Serrano A."/>
            <person name="Henrissat B."/>
            <person name="Drula E."/>
            <person name="Hughes K.W."/>
            <person name="Mata J.L."/>
            <person name="Ishikawa N.K."/>
            <person name="Vargas-Isla R."/>
            <person name="Ushijima S."/>
            <person name="Smith C.A."/>
            <person name="Ahrendt S."/>
            <person name="Andreopoulos W."/>
            <person name="He G."/>
            <person name="Labutti K."/>
            <person name="Lipzen A."/>
            <person name="Ng V."/>
            <person name="Sandor L."/>
            <person name="Barry K."/>
            <person name="Martinez A.T."/>
            <person name="Xiao Y."/>
            <person name="Gibbons J.G."/>
            <person name="Terashima K."/>
            <person name="Hibbett D.S."/>
            <person name="Grigoriev I.V."/>
        </authorList>
    </citation>
    <scope>NUCLEOTIDE SEQUENCE</scope>
    <source>
        <strain evidence="2">Sp2 HRB7682 ss15</strain>
    </source>
</reference>
<evidence type="ECO:0000313" key="3">
    <source>
        <dbReference type="Proteomes" id="UP001150238"/>
    </source>
</evidence>
<gene>
    <name evidence="2" type="ORF">C8J55DRAFT_496152</name>
</gene>
<dbReference type="EMBL" id="JANVFS010000001">
    <property type="protein sequence ID" value="KAJ4496236.1"/>
    <property type="molecule type" value="Genomic_DNA"/>
</dbReference>
<evidence type="ECO:0000313" key="2">
    <source>
        <dbReference type="EMBL" id="KAJ4496236.1"/>
    </source>
</evidence>
<comment type="caution">
    <text evidence="2">The sequence shown here is derived from an EMBL/GenBank/DDBJ whole genome shotgun (WGS) entry which is preliminary data.</text>
</comment>
<dbReference type="AlphaFoldDB" id="A0A9W9E1I5"/>